<dbReference type="SUPFAM" id="SSF52091">
    <property type="entry name" value="SpoIIaa-like"/>
    <property type="match status" value="1"/>
</dbReference>
<dbReference type="GO" id="GO:0016020">
    <property type="term" value="C:membrane"/>
    <property type="evidence" value="ECO:0007669"/>
    <property type="project" value="UniProtKB-SubCell"/>
</dbReference>
<evidence type="ECO:0000256" key="1">
    <source>
        <dbReference type="ARBA" id="ARBA00004141"/>
    </source>
</evidence>
<sequence length="480" mass="51060">MSSTWFGNIRGDVLAGITVAFALIPEAIAFSIIAGVNPMVGLYASFCIAVIIAFVGGRPGMISAATGAMALLMVTLVADYGVEYLFAATILTGVIQFLLGVLKFGRFITFIPHSVMIGFVNALAILIFVAQLEHFIGATWVMYAFVGATLAIIYLLPRLTKAVPSALVAIIVMTAVAVFGGFNSLSTVGDMGTITSTFPLFSVPDILFTFETFMIILPYAVTLSIVGLLESLLTATIVDEMTETKSDKNKEVRGQGIANVITGFFGGMAGCAMIGQSVINVKSGGTGRLSSLTAGAFLLFLIIVMGDIVAMIPMAALVGVMIMVAIGTFDWQSIGELTKIPRSDAFVMLTTVGIVVYTHDLAKGVIAGVVISALVFGWKMARIKISSSIKENGTKVYTVSGQLFFASTTHFIDSFDYVNDPEQIVFDFKHAHVWDQSAVTAIAKVKEKYNKLNKTVSIVGLNEESNQLVEKVGLTAPSGH</sequence>
<evidence type="ECO:0000313" key="7">
    <source>
        <dbReference type="EMBL" id="MBB6454763.1"/>
    </source>
</evidence>
<evidence type="ECO:0000259" key="6">
    <source>
        <dbReference type="PROSITE" id="PS50801"/>
    </source>
</evidence>
<name>A0A841Q8W6_9BACI</name>
<feature type="transmembrane region" description="Helical" evidence="5">
    <location>
        <begin position="295"/>
        <end position="328"/>
    </location>
</feature>
<dbReference type="PROSITE" id="PS01130">
    <property type="entry name" value="SLC26A"/>
    <property type="match status" value="1"/>
</dbReference>
<evidence type="ECO:0000256" key="3">
    <source>
        <dbReference type="ARBA" id="ARBA00022989"/>
    </source>
</evidence>
<dbReference type="InterPro" id="IPR018045">
    <property type="entry name" value="S04_transporter_CS"/>
</dbReference>
<keyword evidence="2 5" id="KW-0812">Transmembrane</keyword>
<dbReference type="Pfam" id="PF01740">
    <property type="entry name" value="STAS"/>
    <property type="match status" value="1"/>
</dbReference>
<keyword evidence="4 5" id="KW-0472">Membrane</keyword>
<dbReference type="InterPro" id="IPR011547">
    <property type="entry name" value="SLC26A/SulP_dom"/>
</dbReference>
<dbReference type="GO" id="GO:0008271">
    <property type="term" value="F:secondary active sulfate transmembrane transporter activity"/>
    <property type="evidence" value="ECO:0007669"/>
    <property type="project" value="InterPro"/>
</dbReference>
<dbReference type="PANTHER" id="PTHR43310:SF1">
    <property type="entry name" value="SULFATE TRANSPORTER YBAR-RELATED"/>
    <property type="match status" value="1"/>
</dbReference>
<dbReference type="RefSeq" id="WP_221452592.1">
    <property type="nucleotide sequence ID" value="NZ_CADDWK010000014.1"/>
</dbReference>
<organism evidence="7 8">
    <name type="scientific">Salirhabdus euzebyi</name>
    <dbReference type="NCBI Taxonomy" id="394506"/>
    <lineage>
        <taxon>Bacteria</taxon>
        <taxon>Bacillati</taxon>
        <taxon>Bacillota</taxon>
        <taxon>Bacilli</taxon>
        <taxon>Bacillales</taxon>
        <taxon>Bacillaceae</taxon>
        <taxon>Salirhabdus</taxon>
    </lineage>
</organism>
<feature type="transmembrane region" description="Helical" evidence="5">
    <location>
        <begin position="109"/>
        <end position="129"/>
    </location>
</feature>
<evidence type="ECO:0000313" key="8">
    <source>
        <dbReference type="Proteomes" id="UP000581688"/>
    </source>
</evidence>
<feature type="transmembrane region" description="Helical" evidence="5">
    <location>
        <begin position="163"/>
        <end position="186"/>
    </location>
</feature>
<feature type="transmembrane region" description="Helical" evidence="5">
    <location>
        <begin position="84"/>
        <end position="102"/>
    </location>
</feature>
<dbReference type="PANTHER" id="PTHR43310">
    <property type="entry name" value="SULFATE TRANSPORTER YBAR-RELATED"/>
    <property type="match status" value="1"/>
</dbReference>
<dbReference type="Proteomes" id="UP000581688">
    <property type="component" value="Unassembled WGS sequence"/>
</dbReference>
<feature type="transmembrane region" description="Helical" evidence="5">
    <location>
        <begin position="135"/>
        <end position="156"/>
    </location>
</feature>
<feature type="transmembrane region" description="Helical" evidence="5">
    <location>
        <begin position="39"/>
        <end position="56"/>
    </location>
</feature>
<dbReference type="InterPro" id="IPR036513">
    <property type="entry name" value="STAS_dom_sf"/>
</dbReference>
<comment type="subcellular location">
    <subcellularLocation>
        <location evidence="1">Membrane</location>
        <topology evidence="1">Multi-pass membrane protein</topology>
    </subcellularLocation>
</comment>
<dbReference type="PROSITE" id="PS50801">
    <property type="entry name" value="STAS"/>
    <property type="match status" value="1"/>
</dbReference>
<dbReference type="AlphaFoldDB" id="A0A841Q8W6"/>
<dbReference type="Pfam" id="PF00916">
    <property type="entry name" value="Sulfate_transp"/>
    <property type="match status" value="2"/>
</dbReference>
<feature type="transmembrane region" description="Helical" evidence="5">
    <location>
        <begin position="206"/>
        <end position="235"/>
    </location>
</feature>
<feature type="transmembrane region" description="Helical" evidence="5">
    <location>
        <begin position="364"/>
        <end position="381"/>
    </location>
</feature>
<accession>A0A841Q8W6</accession>
<gene>
    <name evidence="7" type="ORF">HNQ94_003252</name>
</gene>
<reference evidence="7 8" key="1">
    <citation type="submission" date="2020-08" db="EMBL/GenBank/DDBJ databases">
        <title>Genomic Encyclopedia of Type Strains, Phase IV (KMG-IV): sequencing the most valuable type-strain genomes for metagenomic binning, comparative biology and taxonomic classification.</title>
        <authorList>
            <person name="Goeker M."/>
        </authorList>
    </citation>
    <scope>NUCLEOTIDE SEQUENCE [LARGE SCALE GENOMIC DNA]</scope>
    <source>
        <strain evidence="7 8">DSM 19612</strain>
    </source>
</reference>
<protein>
    <submittedName>
        <fullName evidence="7">SulP family sulfate permease</fullName>
    </submittedName>
</protein>
<dbReference type="EMBL" id="JACHGH010000012">
    <property type="protein sequence ID" value="MBB6454763.1"/>
    <property type="molecule type" value="Genomic_DNA"/>
</dbReference>
<dbReference type="CDD" id="cd07042">
    <property type="entry name" value="STAS_SulP_like_sulfate_transporter"/>
    <property type="match status" value="1"/>
</dbReference>
<evidence type="ECO:0000256" key="5">
    <source>
        <dbReference type="SAM" id="Phobius"/>
    </source>
</evidence>
<evidence type="ECO:0000256" key="4">
    <source>
        <dbReference type="ARBA" id="ARBA00023136"/>
    </source>
</evidence>
<dbReference type="InterPro" id="IPR002645">
    <property type="entry name" value="STAS_dom"/>
</dbReference>
<dbReference type="InterPro" id="IPR052706">
    <property type="entry name" value="Membrane-Transporter-like"/>
</dbReference>
<evidence type="ECO:0000256" key="2">
    <source>
        <dbReference type="ARBA" id="ARBA00022692"/>
    </source>
</evidence>
<dbReference type="Gene3D" id="3.30.750.24">
    <property type="entry name" value="STAS domain"/>
    <property type="match status" value="1"/>
</dbReference>
<proteinExistence type="predicted"/>
<keyword evidence="3 5" id="KW-1133">Transmembrane helix</keyword>
<comment type="caution">
    <text evidence="7">The sequence shown here is derived from an EMBL/GenBank/DDBJ whole genome shotgun (WGS) entry which is preliminary data.</text>
</comment>
<feature type="domain" description="STAS" evidence="6">
    <location>
        <begin position="392"/>
        <end position="480"/>
    </location>
</feature>
<keyword evidence="8" id="KW-1185">Reference proteome</keyword>
<feature type="transmembrane region" description="Helical" evidence="5">
    <location>
        <begin position="256"/>
        <end position="275"/>
    </location>
</feature>